<name>A0ABP6Z9D2_9ACTN</name>
<reference evidence="4" key="1">
    <citation type="journal article" date="2019" name="Int. J. Syst. Evol. Microbiol.">
        <title>The Global Catalogue of Microorganisms (GCM) 10K type strain sequencing project: providing services to taxonomists for standard genome sequencing and annotation.</title>
        <authorList>
            <consortium name="The Broad Institute Genomics Platform"/>
            <consortium name="The Broad Institute Genome Sequencing Center for Infectious Disease"/>
            <person name="Wu L."/>
            <person name="Ma J."/>
        </authorList>
    </citation>
    <scope>NUCLEOTIDE SEQUENCE [LARGE SCALE GENOMIC DNA]</scope>
    <source>
        <strain evidence="4">JCM 16902</strain>
    </source>
</reference>
<keyword evidence="4" id="KW-1185">Reference proteome</keyword>
<feature type="domain" description="Anti-sigma K factor RskA C-terminal" evidence="2">
    <location>
        <begin position="103"/>
        <end position="219"/>
    </location>
</feature>
<dbReference type="InterPro" id="IPR018764">
    <property type="entry name" value="RskA_C"/>
</dbReference>
<proteinExistence type="predicted"/>
<evidence type="ECO:0000313" key="4">
    <source>
        <dbReference type="Proteomes" id="UP001501074"/>
    </source>
</evidence>
<sequence length="234" mass="24807">MAHIDSERLTLVAVGEQHMSTQETGHLEQCRTCADSLSDLCTVIGVARDAEPVRELPAMPGDLWQRISQEVFAQPPTVLEVAPGSDRPGRRRQGRTAWRAALLAVAAALVGIAGTLGVQTLVERPPTIVAEASLGSKNAVTRAVRGTVTIVDTGHGLQMKVDVSDMPSTTGYYAVWLYDGADTMIPLGTLGPAPLNLPASVSDLERFPLVDISAQQLGQQAHGVSLLQGALRTE</sequence>
<dbReference type="Proteomes" id="UP001501074">
    <property type="component" value="Unassembled WGS sequence"/>
</dbReference>
<protein>
    <recommendedName>
        <fullName evidence="2">Anti-sigma K factor RskA C-terminal domain-containing protein</fullName>
    </recommendedName>
</protein>
<keyword evidence="1" id="KW-0472">Membrane</keyword>
<evidence type="ECO:0000259" key="2">
    <source>
        <dbReference type="Pfam" id="PF10099"/>
    </source>
</evidence>
<comment type="caution">
    <text evidence="3">The sequence shown here is derived from an EMBL/GenBank/DDBJ whole genome shotgun (WGS) entry which is preliminary data.</text>
</comment>
<evidence type="ECO:0000313" key="3">
    <source>
        <dbReference type="EMBL" id="GAA3602180.1"/>
    </source>
</evidence>
<keyword evidence="1" id="KW-1133">Transmembrane helix</keyword>
<organism evidence="3 4">
    <name type="scientific">Kineosporia mesophila</name>
    <dbReference type="NCBI Taxonomy" id="566012"/>
    <lineage>
        <taxon>Bacteria</taxon>
        <taxon>Bacillati</taxon>
        <taxon>Actinomycetota</taxon>
        <taxon>Actinomycetes</taxon>
        <taxon>Kineosporiales</taxon>
        <taxon>Kineosporiaceae</taxon>
        <taxon>Kineosporia</taxon>
    </lineage>
</organism>
<accession>A0ABP6Z9D2</accession>
<dbReference type="Pfam" id="PF10099">
    <property type="entry name" value="RskA_C"/>
    <property type="match status" value="1"/>
</dbReference>
<feature type="transmembrane region" description="Helical" evidence="1">
    <location>
        <begin position="97"/>
        <end position="118"/>
    </location>
</feature>
<gene>
    <name evidence="3" type="ORF">GCM10022223_17410</name>
</gene>
<evidence type="ECO:0000256" key="1">
    <source>
        <dbReference type="SAM" id="Phobius"/>
    </source>
</evidence>
<keyword evidence="1" id="KW-0812">Transmembrane</keyword>
<dbReference type="EMBL" id="BAAAZO010000002">
    <property type="protein sequence ID" value="GAA3602180.1"/>
    <property type="molecule type" value="Genomic_DNA"/>
</dbReference>